<dbReference type="PANTHER" id="PTHR10252">
    <property type="entry name" value="HISTONE-LIKE TRANSCRIPTION FACTOR CCAAT-RELATED"/>
    <property type="match status" value="1"/>
</dbReference>
<dbReference type="PANTHER" id="PTHR10252:SF5">
    <property type="entry name" value="DR1-ASSOCIATED COREPRESSOR"/>
    <property type="match status" value="1"/>
</dbReference>
<dbReference type="EMBL" id="ML005038">
    <property type="protein sequence ID" value="RKP20634.1"/>
    <property type="molecule type" value="Genomic_DNA"/>
</dbReference>
<reference evidence="6" key="3">
    <citation type="submission" date="2018-08" db="EMBL/GenBank/DDBJ databases">
        <title>Leveraging single-cell genomics to expand the Fungal Tree of Life.</title>
        <authorList>
            <consortium name="DOE Joint Genome Institute"/>
            <person name="Ahrendt S.R."/>
            <person name="Quandt C.A."/>
            <person name="Ciobanu D."/>
            <person name="Clum A."/>
            <person name="Salamov A."/>
            <person name="Andreopoulos B."/>
            <person name="Cheng J.-F."/>
            <person name="Woyke T."/>
            <person name="Pelin A."/>
            <person name="Henrissat B."/>
            <person name="Reynolds N."/>
            <person name="Benny G.L."/>
            <person name="Smith M.E."/>
            <person name="James T.Y."/>
            <person name="Grigoriev I.V."/>
        </authorList>
    </citation>
    <scope>NUCLEOTIDE SEQUENCE</scope>
    <source>
        <strain evidence="6">CSF55</strain>
    </source>
</reference>
<feature type="domain" description="Transcription factor CBF/NF-Y/archaeal histone" evidence="4">
    <location>
        <begin position="9"/>
        <end position="39"/>
    </location>
</feature>
<dbReference type="Pfam" id="PF00808">
    <property type="entry name" value="CBFD_NFYB_HMF"/>
    <property type="match status" value="1"/>
</dbReference>
<evidence type="ECO:0000313" key="7">
    <source>
        <dbReference type="Proteomes" id="UP000030755"/>
    </source>
</evidence>
<dbReference type="OrthoDB" id="653904at2759"/>
<dbReference type="InterPro" id="IPR003958">
    <property type="entry name" value="CBFA_NFYB_domain"/>
</dbReference>
<accession>A0A075B4E9</accession>
<keyword evidence="7" id="KW-1185">Reference proteome</keyword>
<dbReference type="GO" id="GO:0046982">
    <property type="term" value="F:protein heterodimerization activity"/>
    <property type="evidence" value="ECO:0007669"/>
    <property type="project" value="InterPro"/>
</dbReference>
<dbReference type="InterPro" id="IPR009072">
    <property type="entry name" value="Histone-fold"/>
</dbReference>
<feature type="region of interest" description="Disordered" evidence="3">
    <location>
        <begin position="79"/>
        <end position="128"/>
    </location>
</feature>
<organism evidence="5 7">
    <name type="scientific">Rozella allomycis (strain CSF55)</name>
    <dbReference type="NCBI Taxonomy" id="988480"/>
    <lineage>
        <taxon>Eukaryota</taxon>
        <taxon>Fungi</taxon>
        <taxon>Fungi incertae sedis</taxon>
        <taxon>Cryptomycota</taxon>
        <taxon>Cryptomycota incertae sedis</taxon>
        <taxon>Rozella</taxon>
    </lineage>
</organism>
<dbReference type="Proteomes" id="UP000030755">
    <property type="component" value="Unassembled WGS sequence"/>
</dbReference>
<dbReference type="GO" id="GO:0017054">
    <property type="term" value="C:negative cofactor 2 complex"/>
    <property type="evidence" value="ECO:0007669"/>
    <property type="project" value="TreeGrafter"/>
</dbReference>
<dbReference type="SUPFAM" id="SSF47113">
    <property type="entry name" value="Histone-fold"/>
    <property type="match status" value="1"/>
</dbReference>
<evidence type="ECO:0000256" key="2">
    <source>
        <dbReference type="ARBA" id="ARBA00023242"/>
    </source>
</evidence>
<dbReference type="EMBL" id="KE560662">
    <property type="protein sequence ID" value="EPZ36082.1"/>
    <property type="molecule type" value="Genomic_DNA"/>
</dbReference>
<dbReference type="AlphaFoldDB" id="A0A075B4E9"/>
<protein>
    <recommendedName>
        <fullName evidence="4">Transcription factor CBF/NF-Y/archaeal histone domain-containing protein</fullName>
    </recommendedName>
</protein>
<dbReference type="InterPro" id="IPR050568">
    <property type="entry name" value="Transcr_DNA_Rep_Reg"/>
</dbReference>
<evidence type="ECO:0000313" key="5">
    <source>
        <dbReference type="EMBL" id="EPZ36082.1"/>
    </source>
</evidence>
<gene>
    <name evidence="5" type="ORF">O9G_003654</name>
    <name evidence="6" type="ORF">ROZALSC1DRAFT_27910</name>
</gene>
<reference evidence="8" key="2">
    <citation type="journal article" date="2018" name="Nat. Microbiol.">
        <title>Leveraging single-cell genomics to expand the fungal tree of life.</title>
        <authorList>
            <person name="Ahrendt S.R."/>
            <person name="Quandt C.A."/>
            <person name="Ciobanu D."/>
            <person name="Clum A."/>
            <person name="Salamov A."/>
            <person name="Andreopoulos B."/>
            <person name="Cheng J.F."/>
            <person name="Woyke T."/>
            <person name="Pelin A."/>
            <person name="Henrissat B."/>
            <person name="Reynolds N.K."/>
            <person name="Benny G.L."/>
            <person name="Smith M.E."/>
            <person name="James T.Y."/>
            <person name="Grigoriev I.V."/>
        </authorList>
    </citation>
    <scope>NUCLEOTIDE SEQUENCE [LARGE SCALE GENOMIC DNA]</scope>
    <source>
        <strain evidence="8">CSF55</strain>
    </source>
</reference>
<keyword evidence="2" id="KW-0539">Nucleus</keyword>
<dbReference type="Proteomes" id="UP000281549">
    <property type="component" value="Unassembled WGS sequence"/>
</dbReference>
<dbReference type="STRING" id="988480.A0A075B4E9"/>
<evidence type="ECO:0000256" key="1">
    <source>
        <dbReference type="ARBA" id="ARBA00004123"/>
    </source>
</evidence>
<dbReference type="GO" id="GO:0001046">
    <property type="term" value="F:core promoter sequence-specific DNA binding"/>
    <property type="evidence" value="ECO:0007669"/>
    <property type="project" value="TreeGrafter"/>
</dbReference>
<comment type="subcellular location">
    <subcellularLocation>
        <location evidence="1">Nucleus</location>
    </subcellularLocation>
</comment>
<evidence type="ECO:0000313" key="8">
    <source>
        <dbReference type="Proteomes" id="UP000281549"/>
    </source>
</evidence>
<evidence type="ECO:0000259" key="4">
    <source>
        <dbReference type="Pfam" id="PF00808"/>
    </source>
</evidence>
<dbReference type="Gene3D" id="1.10.20.10">
    <property type="entry name" value="Histone, subunit A"/>
    <property type="match status" value="1"/>
</dbReference>
<name>A0A075B4E9_ROZAC</name>
<feature type="compositionally biased region" description="Acidic residues" evidence="3">
    <location>
        <begin position="105"/>
        <end position="114"/>
    </location>
</feature>
<sequence length="128" mass="14669">MKHKKYQTRFPVGRVKRIMQVDEEVGKVSQLSTILVYKSEEIVKSRSGNKLTPSVLKMAVESTEQFDFLKDLVEKVPELKDEDIQGAKKRKRKDATANTKVKEESDQDATDSESEPLTRKSNPKNEKD</sequence>
<dbReference type="HOGENOM" id="CLU_045277_9_0_1"/>
<evidence type="ECO:0000256" key="3">
    <source>
        <dbReference type="SAM" id="MobiDB-lite"/>
    </source>
</evidence>
<proteinExistence type="predicted"/>
<evidence type="ECO:0000313" key="6">
    <source>
        <dbReference type="EMBL" id="RKP20634.1"/>
    </source>
</evidence>
<reference evidence="5 7" key="1">
    <citation type="journal article" date="2013" name="Curr. Biol.">
        <title>Shared signatures of parasitism and phylogenomics unite Cryptomycota and microsporidia.</title>
        <authorList>
            <person name="James T.Y."/>
            <person name="Pelin A."/>
            <person name="Bonen L."/>
            <person name="Ahrendt S."/>
            <person name="Sain D."/>
            <person name="Corradi N."/>
            <person name="Stajich J.E."/>
        </authorList>
    </citation>
    <scope>NUCLEOTIDE SEQUENCE [LARGE SCALE GENOMIC DNA]</scope>
    <source>
        <strain evidence="5">CSF55</strain>
        <strain evidence="5">CSF55</strain>
    </source>
</reference>
<dbReference type="OMA" id="FMQDIVE"/>
<dbReference type="GO" id="GO:0016251">
    <property type="term" value="F:RNA polymerase II general transcription initiation factor activity"/>
    <property type="evidence" value="ECO:0007669"/>
    <property type="project" value="TreeGrafter"/>
</dbReference>